<dbReference type="AlphaFoldDB" id="A0A554VQP4"/>
<keyword evidence="1" id="KW-0472">Membrane</keyword>
<accession>A0A554VQP4</accession>
<evidence type="ECO:0000256" key="1">
    <source>
        <dbReference type="SAM" id="Phobius"/>
    </source>
</evidence>
<reference evidence="2 3" key="1">
    <citation type="submission" date="2019-07" db="EMBL/GenBank/DDBJ databases">
        <title>The draft genome sequence of Aquimarina algiphila M91.</title>
        <authorList>
            <person name="Meng X."/>
        </authorList>
    </citation>
    <scope>NUCLEOTIDE SEQUENCE [LARGE SCALE GENOMIC DNA]</scope>
    <source>
        <strain evidence="2 3">M91</strain>
    </source>
</reference>
<feature type="transmembrane region" description="Helical" evidence="1">
    <location>
        <begin position="76"/>
        <end position="101"/>
    </location>
</feature>
<evidence type="ECO:0000313" key="2">
    <source>
        <dbReference type="EMBL" id="TSE10862.1"/>
    </source>
</evidence>
<organism evidence="2 3">
    <name type="scientific">Aquimarina algiphila</name>
    <dbReference type="NCBI Taxonomy" id="2047982"/>
    <lineage>
        <taxon>Bacteria</taxon>
        <taxon>Pseudomonadati</taxon>
        <taxon>Bacteroidota</taxon>
        <taxon>Flavobacteriia</taxon>
        <taxon>Flavobacteriales</taxon>
        <taxon>Flavobacteriaceae</taxon>
        <taxon>Aquimarina</taxon>
    </lineage>
</organism>
<sequence length="109" mass="12313">MIESNFSEILLRFTGAIFYIFPIILFIILAIYYNSKVGSTKEGVLILVGNILILIVAILHQFLYTFVDLWGFDIYAIINAGVNGISFIGSILFLIGLYMMIQKLIKAKQ</sequence>
<dbReference type="EMBL" id="VLNR01000004">
    <property type="protein sequence ID" value="TSE10862.1"/>
    <property type="molecule type" value="Genomic_DNA"/>
</dbReference>
<feature type="transmembrane region" description="Helical" evidence="1">
    <location>
        <begin position="12"/>
        <end position="32"/>
    </location>
</feature>
<proteinExistence type="predicted"/>
<keyword evidence="1" id="KW-0812">Transmembrane</keyword>
<protein>
    <submittedName>
        <fullName evidence="2">Uncharacterized protein</fullName>
    </submittedName>
</protein>
<dbReference type="RefSeq" id="WP_109436857.1">
    <property type="nucleotide sequence ID" value="NZ_CANLVC010000006.1"/>
</dbReference>
<comment type="caution">
    <text evidence="2">The sequence shown here is derived from an EMBL/GenBank/DDBJ whole genome shotgun (WGS) entry which is preliminary data.</text>
</comment>
<evidence type="ECO:0000313" key="3">
    <source>
        <dbReference type="Proteomes" id="UP000318833"/>
    </source>
</evidence>
<keyword evidence="1" id="KW-1133">Transmembrane helix</keyword>
<feature type="transmembrane region" description="Helical" evidence="1">
    <location>
        <begin position="44"/>
        <end position="64"/>
    </location>
</feature>
<dbReference type="Proteomes" id="UP000318833">
    <property type="component" value="Unassembled WGS sequence"/>
</dbReference>
<gene>
    <name evidence="2" type="ORF">FOF46_03185</name>
</gene>
<name>A0A554VQP4_9FLAO</name>
<dbReference type="OrthoDB" id="1163681at2"/>
<keyword evidence="3" id="KW-1185">Reference proteome</keyword>